<dbReference type="RefSeq" id="XP_058337402.1">
    <property type="nucleotide sequence ID" value="XM_058491845.1"/>
</dbReference>
<dbReference type="InterPro" id="IPR029071">
    <property type="entry name" value="Ubiquitin-like_domsf"/>
</dbReference>
<dbReference type="PANTHER" id="PTHR46467:SF1">
    <property type="entry name" value="TETHER CONTAINING UBX DOMAIN FOR GLUT4"/>
    <property type="match status" value="1"/>
</dbReference>
<evidence type="ECO:0000313" key="4">
    <source>
        <dbReference type="Proteomes" id="UP001234581"/>
    </source>
</evidence>
<dbReference type="SMART" id="SM00166">
    <property type="entry name" value="UBX"/>
    <property type="match status" value="1"/>
</dbReference>
<dbReference type="InterPro" id="IPR001012">
    <property type="entry name" value="UBX_dom"/>
</dbReference>
<keyword evidence="4" id="KW-1185">Reference proteome</keyword>
<dbReference type="Proteomes" id="UP001234581">
    <property type="component" value="Unassembled WGS sequence"/>
</dbReference>
<accession>A0AAD7URZ4</accession>
<dbReference type="GO" id="GO:0012506">
    <property type="term" value="C:vesicle membrane"/>
    <property type="evidence" value="ECO:0007669"/>
    <property type="project" value="TreeGrafter"/>
</dbReference>
<evidence type="ECO:0000259" key="2">
    <source>
        <dbReference type="PROSITE" id="PS50033"/>
    </source>
</evidence>
<dbReference type="GO" id="GO:0005634">
    <property type="term" value="C:nucleus"/>
    <property type="evidence" value="ECO:0007669"/>
    <property type="project" value="TreeGrafter"/>
</dbReference>
<dbReference type="PANTHER" id="PTHR46467">
    <property type="entry name" value="TETHER CONTAINING UBX DOMAIN FOR GLUT4"/>
    <property type="match status" value="1"/>
</dbReference>
<feature type="compositionally biased region" description="Pro residues" evidence="1">
    <location>
        <begin position="38"/>
        <end position="47"/>
    </location>
</feature>
<dbReference type="CDD" id="cd16118">
    <property type="entry name" value="UBX2_UBXN9"/>
    <property type="match status" value="1"/>
</dbReference>
<name>A0AAD7URZ4_9FUNG</name>
<dbReference type="AlphaFoldDB" id="A0AAD7URZ4"/>
<feature type="region of interest" description="Disordered" evidence="1">
    <location>
        <begin position="216"/>
        <end position="261"/>
    </location>
</feature>
<dbReference type="Pfam" id="PF00789">
    <property type="entry name" value="UBX"/>
    <property type="match status" value="1"/>
</dbReference>
<sequence>MTIEAREQLSNFSFSLEQLLPPPTAVMESPAPTSQDSTPPPPPPQEPPVFDRQIKMIRPPANAPAIVELPESFYKLSPNEVKSLYQSHVERRENLENRPLKTQKIRVAEEQERMKKYPKTTIRVRFPDSTMLQATFKSSERVRDLYDFVQSTLETPSRKFLLCLPPRSKLIEPELTLYKAGLAPASNVTFVWIEKAAPGQRDVPAVTQTYLSMMEDLPPPSVPSPVSSPGTASTASNSSASASTKKAGSMPKWLQKGLFKK</sequence>
<dbReference type="EMBL" id="JARTCD010000103">
    <property type="protein sequence ID" value="KAJ8652488.1"/>
    <property type="molecule type" value="Genomic_DNA"/>
</dbReference>
<dbReference type="Gene3D" id="3.10.20.90">
    <property type="entry name" value="Phosphatidylinositol 3-kinase Catalytic Subunit, Chain A, domain 1"/>
    <property type="match status" value="1"/>
</dbReference>
<proteinExistence type="predicted"/>
<feature type="region of interest" description="Disordered" evidence="1">
    <location>
        <begin position="14"/>
        <end position="50"/>
    </location>
</feature>
<comment type="caution">
    <text evidence="3">The sequence shown here is derived from an EMBL/GenBank/DDBJ whole genome shotgun (WGS) entry which is preliminary data.</text>
</comment>
<feature type="domain" description="UBX" evidence="2">
    <location>
        <begin position="115"/>
        <end position="190"/>
    </location>
</feature>
<dbReference type="SUPFAM" id="SSF54236">
    <property type="entry name" value="Ubiquitin-like"/>
    <property type="match status" value="1"/>
</dbReference>
<protein>
    <recommendedName>
        <fullName evidence="2">UBX domain-containing protein</fullName>
    </recommendedName>
</protein>
<gene>
    <name evidence="3" type="ORF">O0I10_011886</name>
</gene>
<feature type="compositionally biased region" description="Low complexity" evidence="1">
    <location>
        <begin position="224"/>
        <end position="249"/>
    </location>
</feature>
<reference evidence="3 4" key="1">
    <citation type="submission" date="2023-03" db="EMBL/GenBank/DDBJ databases">
        <title>Genome sequence of Lichtheimia ornata CBS 291.66.</title>
        <authorList>
            <person name="Mohabir J.T."/>
            <person name="Shea T.P."/>
            <person name="Kurbessoian T."/>
            <person name="Berby B."/>
            <person name="Fontaine J."/>
            <person name="Livny J."/>
            <person name="Gnirke A."/>
            <person name="Stajich J.E."/>
            <person name="Cuomo C.A."/>
        </authorList>
    </citation>
    <scope>NUCLEOTIDE SEQUENCE [LARGE SCALE GENOMIC DNA]</scope>
    <source>
        <strain evidence="3">CBS 291.66</strain>
    </source>
</reference>
<evidence type="ECO:0000313" key="3">
    <source>
        <dbReference type="EMBL" id="KAJ8652488.1"/>
    </source>
</evidence>
<organism evidence="3 4">
    <name type="scientific">Lichtheimia ornata</name>
    <dbReference type="NCBI Taxonomy" id="688661"/>
    <lineage>
        <taxon>Eukaryota</taxon>
        <taxon>Fungi</taxon>
        <taxon>Fungi incertae sedis</taxon>
        <taxon>Mucoromycota</taxon>
        <taxon>Mucoromycotina</taxon>
        <taxon>Mucoromycetes</taxon>
        <taxon>Mucorales</taxon>
        <taxon>Lichtheimiaceae</taxon>
        <taxon>Lichtheimia</taxon>
    </lineage>
</organism>
<dbReference type="PROSITE" id="PS50033">
    <property type="entry name" value="UBX"/>
    <property type="match status" value="1"/>
</dbReference>
<dbReference type="GeneID" id="83219283"/>
<dbReference type="GO" id="GO:0005737">
    <property type="term" value="C:cytoplasm"/>
    <property type="evidence" value="ECO:0007669"/>
    <property type="project" value="TreeGrafter"/>
</dbReference>
<evidence type="ECO:0000256" key="1">
    <source>
        <dbReference type="SAM" id="MobiDB-lite"/>
    </source>
</evidence>
<dbReference type="GO" id="GO:0006886">
    <property type="term" value="P:intracellular protein transport"/>
    <property type="evidence" value="ECO:0007669"/>
    <property type="project" value="TreeGrafter"/>
</dbReference>